<reference evidence="3" key="1">
    <citation type="submission" date="2021-12" db="EMBL/GenBank/DDBJ databases">
        <title>Comparative genomics, transcriptomics and evolutionary studies reveal genomic signatures of adaptation to plant cell wall in hemibiotrophic fungi.</title>
        <authorList>
            <consortium name="DOE Joint Genome Institute"/>
            <person name="Baroncelli R."/>
            <person name="Diaz J.F."/>
            <person name="Benocci T."/>
            <person name="Peng M."/>
            <person name="Battaglia E."/>
            <person name="Haridas S."/>
            <person name="Andreopoulos W."/>
            <person name="Labutti K."/>
            <person name="Pangilinan J."/>
            <person name="Floch G.L."/>
            <person name="Makela M.R."/>
            <person name="Henrissat B."/>
            <person name="Grigoriev I.V."/>
            <person name="Crouch J.A."/>
            <person name="De Vries R.P."/>
            <person name="Sukno S.A."/>
            <person name="Thon M.R."/>
        </authorList>
    </citation>
    <scope>NUCLEOTIDE SEQUENCE</scope>
    <source>
        <strain evidence="3">CBS 112980</strain>
    </source>
</reference>
<evidence type="ECO:0000256" key="1">
    <source>
        <dbReference type="SAM" id="MobiDB-lite"/>
    </source>
</evidence>
<keyword evidence="2" id="KW-0732">Signal</keyword>
<dbReference type="AlphaFoldDB" id="A0AAD9D291"/>
<dbReference type="EMBL" id="JAHMHS010000003">
    <property type="protein sequence ID" value="KAK1731198.1"/>
    <property type="molecule type" value="Genomic_DNA"/>
</dbReference>
<keyword evidence="4" id="KW-1185">Reference proteome</keyword>
<name>A0AAD9D291_GLOAC</name>
<evidence type="ECO:0000313" key="3">
    <source>
        <dbReference type="EMBL" id="KAK1731198.1"/>
    </source>
</evidence>
<dbReference type="GeneID" id="85390844"/>
<proteinExistence type="predicted"/>
<dbReference type="Proteomes" id="UP001244207">
    <property type="component" value="Unassembled WGS sequence"/>
</dbReference>
<feature type="compositionally biased region" description="Basic residues" evidence="1">
    <location>
        <begin position="61"/>
        <end position="71"/>
    </location>
</feature>
<organism evidence="3 4">
    <name type="scientific">Glomerella acutata</name>
    <name type="common">Colletotrichum acutatum</name>
    <dbReference type="NCBI Taxonomy" id="27357"/>
    <lineage>
        <taxon>Eukaryota</taxon>
        <taxon>Fungi</taxon>
        <taxon>Dikarya</taxon>
        <taxon>Ascomycota</taxon>
        <taxon>Pezizomycotina</taxon>
        <taxon>Sordariomycetes</taxon>
        <taxon>Hypocreomycetidae</taxon>
        <taxon>Glomerellales</taxon>
        <taxon>Glomerellaceae</taxon>
        <taxon>Colletotrichum</taxon>
        <taxon>Colletotrichum acutatum species complex</taxon>
    </lineage>
</organism>
<gene>
    <name evidence="3" type="ORF">BDZ83DRAFT_598388</name>
</gene>
<feature type="signal peptide" evidence="2">
    <location>
        <begin position="1"/>
        <end position="21"/>
    </location>
</feature>
<sequence length="71" mass="8013">MLSLPMGLALMYYTILCTVRTLPNVIQTEVLVLFGRLRSRAEKKKKRSAPTLWGGGDAGRGRSRACRYARR</sequence>
<evidence type="ECO:0000256" key="2">
    <source>
        <dbReference type="SAM" id="SignalP"/>
    </source>
</evidence>
<dbReference type="RefSeq" id="XP_060371253.1">
    <property type="nucleotide sequence ID" value="XM_060506945.1"/>
</dbReference>
<accession>A0AAD9D291</accession>
<protein>
    <submittedName>
        <fullName evidence="3">Uncharacterized protein</fullName>
    </submittedName>
</protein>
<evidence type="ECO:0000313" key="4">
    <source>
        <dbReference type="Proteomes" id="UP001244207"/>
    </source>
</evidence>
<comment type="caution">
    <text evidence="3">The sequence shown here is derived from an EMBL/GenBank/DDBJ whole genome shotgun (WGS) entry which is preliminary data.</text>
</comment>
<feature type="chain" id="PRO_5041902019" evidence="2">
    <location>
        <begin position="22"/>
        <end position="71"/>
    </location>
</feature>
<feature type="region of interest" description="Disordered" evidence="1">
    <location>
        <begin position="48"/>
        <end position="71"/>
    </location>
</feature>